<sequence>MKVAIIKYNAGNVQSVLYALQRLGIHAFVTDVHEEIKSADKVIFPGVGNALSAMEYLKNRKLDELIRSLQQPVLGICLGLQLLCERSEEGDTSCLGIFKTTVKKFDNNVFQNKNLVPVKIPHMGWNTIRNLSSPLMEGLSEESFVYFVHSYYADVCDETIASTEYINPFSAALHKNNFYGVQFHAEKSAVIGERILSNFLNNS</sequence>
<reference evidence="13 14" key="1">
    <citation type="submission" date="2018-11" db="EMBL/GenBank/DDBJ databases">
        <title>Draft genome sequence of Ferruginibacter sp. BO-59.</title>
        <authorList>
            <person name="Im W.T."/>
        </authorList>
    </citation>
    <scope>NUCLEOTIDE SEQUENCE [LARGE SCALE GENOMIC DNA]</scope>
    <source>
        <strain evidence="13 14">BO-59</strain>
    </source>
</reference>
<evidence type="ECO:0000256" key="5">
    <source>
        <dbReference type="ARBA" id="ARBA00022962"/>
    </source>
</evidence>
<dbReference type="GO" id="GO:0000105">
    <property type="term" value="P:L-histidine biosynthetic process"/>
    <property type="evidence" value="ECO:0007669"/>
    <property type="project" value="UniProtKB-UniRule"/>
</dbReference>
<feature type="active site" evidence="10 11">
    <location>
        <position position="186"/>
    </location>
</feature>
<dbReference type="HAMAP" id="MF_00278">
    <property type="entry name" value="HisH"/>
    <property type="match status" value="1"/>
</dbReference>
<comment type="subunit">
    <text evidence="2 10">Heterodimer of HisH and HisF.</text>
</comment>
<protein>
    <recommendedName>
        <fullName evidence="10">Imidazole glycerol phosphate synthase subunit HisH</fullName>
        <ecNumber evidence="10">4.3.2.10</ecNumber>
    </recommendedName>
    <alternativeName>
        <fullName evidence="10">IGP synthase glutaminase subunit</fullName>
        <ecNumber evidence="10">3.5.1.2</ecNumber>
    </alternativeName>
    <alternativeName>
        <fullName evidence="10">IGP synthase subunit HisH</fullName>
    </alternativeName>
    <alternativeName>
        <fullName evidence="10">ImGP synthase subunit HisH</fullName>
        <shortName evidence="10">IGPS subunit HisH</shortName>
    </alternativeName>
</protein>
<evidence type="ECO:0000256" key="6">
    <source>
        <dbReference type="ARBA" id="ARBA00023102"/>
    </source>
</evidence>
<dbReference type="AlphaFoldDB" id="A0A3M9N4M8"/>
<comment type="catalytic activity">
    <reaction evidence="9 10">
        <text>L-glutamine + H2O = L-glutamate + NH4(+)</text>
        <dbReference type="Rhea" id="RHEA:15889"/>
        <dbReference type="ChEBI" id="CHEBI:15377"/>
        <dbReference type="ChEBI" id="CHEBI:28938"/>
        <dbReference type="ChEBI" id="CHEBI:29985"/>
        <dbReference type="ChEBI" id="CHEBI:58359"/>
        <dbReference type="EC" id="3.5.1.2"/>
    </reaction>
</comment>
<evidence type="ECO:0000256" key="3">
    <source>
        <dbReference type="ARBA" id="ARBA00022605"/>
    </source>
</evidence>
<comment type="pathway">
    <text evidence="1 10">Amino-acid biosynthesis; L-histidine biosynthesis; L-histidine from 5-phospho-alpha-D-ribose 1-diphosphate: step 5/9.</text>
</comment>
<feature type="domain" description="Glutamine amidotransferase" evidence="12">
    <location>
        <begin position="9"/>
        <end position="200"/>
    </location>
</feature>
<accession>A0A3M9N4M8</accession>
<dbReference type="PROSITE" id="PS51274">
    <property type="entry name" value="GATASE_COBBQ"/>
    <property type="match status" value="1"/>
</dbReference>
<keyword evidence="3 10" id="KW-0028">Amino-acid biosynthesis</keyword>
<evidence type="ECO:0000259" key="12">
    <source>
        <dbReference type="Pfam" id="PF00117"/>
    </source>
</evidence>
<dbReference type="GO" id="GO:0005737">
    <property type="term" value="C:cytoplasm"/>
    <property type="evidence" value="ECO:0007669"/>
    <property type="project" value="UniProtKB-SubCell"/>
</dbReference>
<dbReference type="Pfam" id="PF00117">
    <property type="entry name" value="GATase"/>
    <property type="match status" value="1"/>
</dbReference>
<keyword evidence="10" id="KW-0963">Cytoplasm</keyword>
<evidence type="ECO:0000256" key="9">
    <source>
        <dbReference type="ARBA" id="ARBA00049534"/>
    </source>
</evidence>
<dbReference type="InterPro" id="IPR029062">
    <property type="entry name" value="Class_I_gatase-like"/>
</dbReference>
<evidence type="ECO:0000313" key="13">
    <source>
        <dbReference type="EMBL" id="RNI32764.1"/>
    </source>
</evidence>
<dbReference type="PIRSF" id="PIRSF000495">
    <property type="entry name" value="Amidotransf_hisH"/>
    <property type="match status" value="1"/>
</dbReference>
<keyword evidence="4 10" id="KW-0378">Hydrolase</keyword>
<keyword evidence="14" id="KW-1185">Reference proteome</keyword>
<comment type="catalytic activity">
    <reaction evidence="8 10">
        <text>5-[(5-phospho-1-deoxy-D-ribulos-1-ylimino)methylamino]-1-(5-phospho-beta-D-ribosyl)imidazole-4-carboxamide + L-glutamine = D-erythro-1-(imidazol-4-yl)glycerol 3-phosphate + 5-amino-1-(5-phospho-beta-D-ribosyl)imidazole-4-carboxamide + L-glutamate + H(+)</text>
        <dbReference type="Rhea" id="RHEA:24793"/>
        <dbReference type="ChEBI" id="CHEBI:15378"/>
        <dbReference type="ChEBI" id="CHEBI:29985"/>
        <dbReference type="ChEBI" id="CHEBI:58278"/>
        <dbReference type="ChEBI" id="CHEBI:58359"/>
        <dbReference type="ChEBI" id="CHEBI:58475"/>
        <dbReference type="ChEBI" id="CHEBI:58525"/>
        <dbReference type="EC" id="4.3.2.10"/>
    </reaction>
</comment>
<comment type="caution">
    <text evidence="13">The sequence shown here is derived from an EMBL/GenBank/DDBJ whole genome shotgun (WGS) entry which is preliminary data.</text>
</comment>
<gene>
    <name evidence="10 13" type="primary">hisH</name>
    <name evidence="13" type="ORF">EFY79_19915</name>
</gene>
<evidence type="ECO:0000256" key="1">
    <source>
        <dbReference type="ARBA" id="ARBA00005091"/>
    </source>
</evidence>
<dbReference type="Gene3D" id="3.40.50.880">
    <property type="match status" value="1"/>
</dbReference>
<evidence type="ECO:0000256" key="10">
    <source>
        <dbReference type="HAMAP-Rule" id="MF_00278"/>
    </source>
</evidence>
<evidence type="ECO:0000256" key="4">
    <source>
        <dbReference type="ARBA" id="ARBA00022801"/>
    </source>
</evidence>
<dbReference type="GO" id="GO:0016829">
    <property type="term" value="F:lyase activity"/>
    <property type="evidence" value="ECO:0007669"/>
    <property type="project" value="UniProtKB-KW"/>
</dbReference>
<evidence type="ECO:0000256" key="2">
    <source>
        <dbReference type="ARBA" id="ARBA00011152"/>
    </source>
</evidence>
<dbReference type="NCBIfam" id="TIGR01855">
    <property type="entry name" value="IMP_synth_hisH"/>
    <property type="match status" value="1"/>
</dbReference>
<dbReference type="SUPFAM" id="SSF52317">
    <property type="entry name" value="Class I glutamine amidotransferase-like"/>
    <property type="match status" value="1"/>
</dbReference>
<dbReference type="GO" id="GO:0004359">
    <property type="term" value="F:glutaminase activity"/>
    <property type="evidence" value="ECO:0007669"/>
    <property type="project" value="UniProtKB-EC"/>
</dbReference>
<dbReference type="OrthoDB" id="9807137at2"/>
<proteinExistence type="inferred from homology"/>
<feature type="active site" description="Nucleophile" evidence="10 11">
    <location>
        <position position="77"/>
    </location>
</feature>
<dbReference type="EC" id="4.3.2.10" evidence="10"/>
<evidence type="ECO:0000256" key="8">
    <source>
        <dbReference type="ARBA" id="ARBA00047838"/>
    </source>
</evidence>
<evidence type="ECO:0000256" key="7">
    <source>
        <dbReference type="ARBA" id="ARBA00023239"/>
    </source>
</evidence>
<dbReference type="PROSITE" id="PS51273">
    <property type="entry name" value="GATASE_TYPE_1"/>
    <property type="match status" value="1"/>
</dbReference>
<dbReference type="EC" id="3.5.1.2" evidence="10"/>
<feature type="active site" evidence="10 11">
    <location>
        <position position="184"/>
    </location>
</feature>
<evidence type="ECO:0000313" key="14">
    <source>
        <dbReference type="Proteomes" id="UP000267223"/>
    </source>
</evidence>
<name>A0A3M9N4M8_9BACT</name>
<comment type="subcellular location">
    <subcellularLocation>
        <location evidence="10">Cytoplasm</location>
    </subcellularLocation>
</comment>
<comment type="function">
    <text evidence="10">IGPS catalyzes the conversion of PRFAR and glutamine to IGP, AICAR and glutamate. The HisH subunit catalyzes the hydrolysis of glutamine to glutamate and ammonia as part of the synthesis of IGP and AICAR. The resulting ammonia molecule is channeled to the active site of HisF.</text>
</comment>
<dbReference type="UniPathway" id="UPA00031">
    <property type="reaction ID" value="UER00010"/>
</dbReference>
<keyword evidence="7 10" id="KW-0456">Lyase</keyword>
<dbReference type="RefSeq" id="WP_123122516.1">
    <property type="nucleotide sequence ID" value="NZ_RJJR01000024.1"/>
</dbReference>
<evidence type="ECO:0000256" key="11">
    <source>
        <dbReference type="PIRSR" id="PIRSR000495-1"/>
    </source>
</evidence>
<dbReference type="Proteomes" id="UP000267223">
    <property type="component" value="Unassembled WGS sequence"/>
</dbReference>
<keyword evidence="5 10" id="KW-0315">Glutamine amidotransferase</keyword>
<dbReference type="PANTHER" id="PTHR42701:SF1">
    <property type="entry name" value="IMIDAZOLE GLYCEROL PHOSPHATE SYNTHASE SUBUNIT HISH"/>
    <property type="match status" value="1"/>
</dbReference>
<dbReference type="CDD" id="cd01748">
    <property type="entry name" value="GATase1_IGP_Synthase"/>
    <property type="match status" value="1"/>
</dbReference>
<dbReference type="InterPro" id="IPR010139">
    <property type="entry name" value="Imidazole-glycPsynth_HisH"/>
</dbReference>
<keyword evidence="6 10" id="KW-0368">Histidine biosynthesis</keyword>
<organism evidence="13 14">
    <name type="scientific">Hanamia caeni</name>
    <dbReference type="NCBI Taxonomy" id="2294116"/>
    <lineage>
        <taxon>Bacteria</taxon>
        <taxon>Pseudomonadati</taxon>
        <taxon>Bacteroidota</taxon>
        <taxon>Chitinophagia</taxon>
        <taxon>Chitinophagales</taxon>
        <taxon>Chitinophagaceae</taxon>
        <taxon>Hanamia</taxon>
    </lineage>
</organism>
<dbReference type="GO" id="GO:0000107">
    <property type="term" value="F:imidazoleglycerol-phosphate synthase activity"/>
    <property type="evidence" value="ECO:0007669"/>
    <property type="project" value="UniProtKB-UniRule"/>
</dbReference>
<dbReference type="EMBL" id="RJJR01000024">
    <property type="protein sequence ID" value="RNI32764.1"/>
    <property type="molecule type" value="Genomic_DNA"/>
</dbReference>
<dbReference type="InterPro" id="IPR017926">
    <property type="entry name" value="GATASE"/>
</dbReference>
<dbReference type="PANTHER" id="PTHR42701">
    <property type="entry name" value="IMIDAZOLE GLYCEROL PHOSPHATE SYNTHASE SUBUNIT HISH"/>
    <property type="match status" value="1"/>
</dbReference>